<protein>
    <recommendedName>
        <fullName evidence="1">Peptidase C45 hydrolase domain-containing protein</fullName>
    </recommendedName>
</protein>
<evidence type="ECO:0000313" key="2">
    <source>
        <dbReference type="EMBL" id="KAG8227771.1"/>
    </source>
</evidence>
<dbReference type="OrthoDB" id="189997at2759"/>
<dbReference type="Proteomes" id="UP000792457">
    <property type="component" value="Unassembled WGS sequence"/>
</dbReference>
<dbReference type="AlphaFoldDB" id="A0A8K0K4U4"/>
<dbReference type="PANTHER" id="PTHR34180:SF1">
    <property type="entry name" value="BETA-ALANYL-DOPAMINE_CARCININE HYDROLASE"/>
    <property type="match status" value="1"/>
</dbReference>
<dbReference type="InterPro" id="IPR047801">
    <property type="entry name" value="Peptidase_C45"/>
</dbReference>
<proteinExistence type="predicted"/>
<dbReference type="EMBL" id="KZ308339">
    <property type="protein sequence ID" value="KAG8227771.1"/>
    <property type="molecule type" value="Genomic_DNA"/>
</dbReference>
<dbReference type="PANTHER" id="PTHR34180">
    <property type="entry name" value="PEPTIDASE C45"/>
    <property type="match status" value="1"/>
</dbReference>
<name>A0A8K0K4U4_LADFU</name>
<keyword evidence="3" id="KW-1185">Reference proteome</keyword>
<dbReference type="Pfam" id="PF03417">
    <property type="entry name" value="AAT"/>
    <property type="match status" value="1"/>
</dbReference>
<accession>A0A8K0K4U4</accession>
<gene>
    <name evidence="2" type="ORF">J437_LFUL005778</name>
</gene>
<sequence length="193" mass="21658">MSISDRPSATRFFLTRALLAAENMVQAQQILRDEGTGAGDAVSVNMTFLNQEGNRLFHNAEVGPAIIGENPPRSQLNILTASPGENIYHCNKYLRLKVPEVDGMIITSSDRRHAVMDNAPSPTTKQDVINILGDDSDKEYPIYREGKSEDFVKTIATGKVIIEVLESRCKAPHCWIFFKKIEIISEWKMLQLH</sequence>
<evidence type="ECO:0000259" key="1">
    <source>
        <dbReference type="Pfam" id="PF03417"/>
    </source>
</evidence>
<organism evidence="2 3">
    <name type="scientific">Ladona fulva</name>
    <name type="common">Scarce chaser dragonfly</name>
    <name type="synonym">Libellula fulva</name>
    <dbReference type="NCBI Taxonomy" id="123851"/>
    <lineage>
        <taxon>Eukaryota</taxon>
        <taxon>Metazoa</taxon>
        <taxon>Ecdysozoa</taxon>
        <taxon>Arthropoda</taxon>
        <taxon>Hexapoda</taxon>
        <taxon>Insecta</taxon>
        <taxon>Pterygota</taxon>
        <taxon>Palaeoptera</taxon>
        <taxon>Odonata</taxon>
        <taxon>Epiprocta</taxon>
        <taxon>Anisoptera</taxon>
        <taxon>Libelluloidea</taxon>
        <taxon>Libellulidae</taxon>
        <taxon>Ladona</taxon>
    </lineage>
</organism>
<evidence type="ECO:0000313" key="3">
    <source>
        <dbReference type="Proteomes" id="UP000792457"/>
    </source>
</evidence>
<dbReference type="InterPro" id="IPR005079">
    <property type="entry name" value="Peptidase_C45_hydrolase"/>
</dbReference>
<feature type="domain" description="Peptidase C45 hydrolase" evidence="1">
    <location>
        <begin position="9"/>
        <end position="159"/>
    </location>
</feature>
<reference evidence="2" key="1">
    <citation type="submission" date="2013-04" db="EMBL/GenBank/DDBJ databases">
        <authorList>
            <person name="Qu J."/>
            <person name="Murali S.C."/>
            <person name="Bandaranaike D."/>
            <person name="Bellair M."/>
            <person name="Blankenburg K."/>
            <person name="Chao H."/>
            <person name="Dinh H."/>
            <person name="Doddapaneni H."/>
            <person name="Downs B."/>
            <person name="Dugan-Rocha S."/>
            <person name="Elkadiri S."/>
            <person name="Gnanaolivu R.D."/>
            <person name="Hernandez B."/>
            <person name="Javaid M."/>
            <person name="Jayaseelan J.C."/>
            <person name="Lee S."/>
            <person name="Li M."/>
            <person name="Ming W."/>
            <person name="Munidasa M."/>
            <person name="Muniz J."/>
            <person name="Nguyen L."/>
            <person name="Ongeri F."/>
            <person name="Osuji N."/>
            <person name="Pu L.-L."/>
            <person name="Puazo M."/>
            <person name="Qu C."/>
            <person name="Quiroz J."/>
            <person name="Raj R."/>
            <person name="Weissenberger G."/>
            <person name="Xin Y."/>
            <person name="Zou X."/>
            <person name="Han Y."/>
            <person name="Richards S."/>
            <person name="Worley K."/>
            <person name="Muzny D."/>
            <person name="Gibbs R."/>
        </authorList>
    </citation>
    <scope>NUCLEOTIDE SEQUENCE</scope>
    <source>
        <strain evidence="2">Sampled in the wild</strain>
    </source>
</reference>
<comment type="caution">
    <text evidence="2">The sequence shown here is derived from an EMBL/GenBank/DDBJ whole genome shotgun (WGS) entry which is preliminary data.</text>
</comment>
<reference evidence="2" key="2">
    <citation type="submission" date="2017-10" db="EMBL/GenBank/DDBJ databases">
        <title>Ladona fulva Genome sequencing and assembly.</title>
        <authorList>
            <person name="Murali S."/>
            <person name="Richards S."/>
            <person name="Bandaranaike D."/>
            <person name="Bellair M."/>
            <person name="Blankenburg K."/>
            <person name="Chao H."/>
            <person name="Dinh H."/>
            <person name="Doddapaneni H."/>
            <person name="Dugan-Rocha S."/>
            <person name="Elkadiri S."/>
            <person name="Gnanaolivu R."/>
            <person name="Hernandez B."/>
            <person name="Skinner E."/>
            <person name="Javaid M."/>
            <person name="Lee S."/>
            <person name="Li M."/>
            <person name="Ming W."/>
            <person name="Munidasa M."/>
            <person name="Muniz J."/>
            <person name="Nguyen L."/>
            <person name="Hughes D."/>
            <person name="Osuji N."/>
            <person name="Pu L.-L."/>
            <person name="Puazo M."/>
            <person name="Qu C."/>
            <person name="Quiroz J."/>
            <person name="Raj R."/>
            <person name="Weissenberger G."/>
            <person name="Xin Y."/>
            <person name="Zou X."/>
            <person name="Han Y."/>
            <person name="Worley K."/>
            <person name="Muzny D."/>
            <person name="Gibbs R."/>
        </authorList>
    </citation>
    <scope>NUCLEOTIDE SEQUENCE</scope>
    <source>
        <strain evidence="2">Sampled in the wild</strain>
    </source>
</reference>
<dbReference type="Gene3D" id="3.60.60.10">
    <property type="entry name" value="Penicillin V Acylase, Chain A"/>
    <property type="match status" value="1"/>
</dbReference>